<keyword evidence="3" id="KW-1185">Reference proteome</keyword>
<name>A0ABD5WP28_9EURY</name>
<comment type="caution">
    <text evidence="2">The sequence shown here is derived from an EMBL/GenBank/DDBJ whole genome shotgun (WGS) entry which is preliminary data.</text>
</comment>
<dbReference type="Pfam" id="PF13784">
    <property type="entry name" value="Fic_N"/>
    <property type="match status" value="1"/>
</dbReference>
<dbReference type="EMBL" id="JBHSZH010000005">
    <property type="protein sequence ID" value="MFC7082261.1"/>
    <property type="molecule type" value="Genomic_DNA"/>
</dbReference>
<reference evidence="2 3" key="1">
    <citation type="journal article" date="2019" name="Int. J. Syst. Evol. Microbiol.">
        <title>The Global Catalogue of Microorganisms (GCM) 10K type strain sequencing project: providing services to taxonomists for standard genome sequencing and annotation.</title>
        <authorList>
            <consortium name="The Broad Institute Genomics Platform"/>
            <consortium name="The Broad Institute Genome Sequencing Center for Infectious Disease"/>
            <person name="Wu L."/>
            <person name="Ma J."/>
        </authorList>
    </citation>
    <scope>NUCLEOTIDE SEQUENCE [LARGE SCALE GENOMIC DNA]</scope>
    <source>
        <strain evidence="2 3">DT72</strain>
    </source>
</reference>
<feature type="domain" description="Fic/DOC N-terminal" evidence="1">
    <location>
        <begin position="51"/>
        <end position="111"/>
    </location>
</feature>
<dbReference type="GeneID" id="79304332"/>
<dbReference type="AlphaFoldDB" id="A0ABD5WP28"/>
<dbReference type="Proteomes" id="UP001596407">
    <property type="component" value="Unassembled WGS sequence"/>
</dbReference>
<proteinExistence type="predicted"/>
<evidence type="ECO:0000313" key="2">
    <source>
        <dbReference type="EMBL" id="MFC7082261.1"/>
    </source>
</evidence>
<accession>A0ABD5WP28</accession>
<sequence>MKADDDRYMNIEQFQSATTPGELVNSDGRMAFKPAPLPPTIEIEGELLDVFTEATTNVGQLSGIGSRVENPSMLISPFIYKEAVISSEIEGTRVTLSDVYEYEAGQDDPDGPNRNRVFRAKEVFKVIEKPVDELKYSL</sequence>
<evidence type="ECO:0000259" key="1">
    <source>
        <dbReference type="Pfam" id="PF13784"/>
    </source>
</evidence>
<dbReference type="InterPro" id="IPR025758">
    <property type="entry name" value="Fic/DOC_N"/>
</dbReference>
<gene>
    <name evidence="2" type="ORF">ACFQJ6_21425</name>
</gene>
<evidence type="ECO:0000313" key="3">
    <source>
        <dbReference type="Proteomes" id="UP001596407"/>
    </source>
</evidence>
<organism evidence="2 3">
    <name type="scientific">Halorussus caseinilyticus</name>
    <dbReference type="NCBI Taxonomy" id="3034025"/>
    <lineage>
        <taxon>Archaea</taxon>
        <taxon>Methanobacteriati</taxon>
        <taxon>Methanobacteriota</taxon>
        <taxon>Stenosarchaea group</taxon>
        <taxon>Halobacteria</taxon>
        <taxon>Halobacteriales</taxon>
        <taxon>Haladaptataceae</taxon>
        <taxon>Halorussus</taxon>
    </lineage>
</organism>
<protein>
    <submittedName>
        <fullName evidence="2">Fic/DOC family N-terminal domain-containing protein</fullName>
    </submittedName>
</protein>
<dbReference type="RefSeq" id="WP_276279750.1">
    <property type="nucleotide sequence ID" value="NZ_CP119809.1"/>
</dbReference>